<gene>
    <name evidence="1" type="ORF">HOP40_11350</name>
</gene>
<name>A0A6M6JHE4_9PSEU</name>
<evidence type="ECO:0000313" key="1">
    <source>
        <dbReference type="EMBL" id="QJY46327.1"/>
    </source>
</evidence>
<reference evidence="1 2" key="1">
    <citation type="submission" date="2020-05" db="EMBL/GenBank/DDBJ databases">
        <authorList>
            <person name="Mo P."/>
        </authorList>
    </citation>
    <scope>NUCLEOTIDE SEQUENCE [LARGE SCALE GENOMIC DNA]</scope>
    <source>
        <strain evidence="1 2">Gen01</strain>
    </source>
</reference>
<accession>A0A6M6JHE4</accession>
<proteinExistence type="predicted"/>
<dbReference type="RefSeq" id="WP_172157482.1">
    <property type="nucleotide sequence ID" value="NZ_CP053564.1"/>
</dbReference>
<dbReference type="Proteomes" id="UP000505377">
    <property type="component" value="Chromosome"/>
</dbReference>
<dbReference type="KEGG" id="pbro:HOP40_11350"/>
<evidence type="ECO:0000313" key="2">
    <source>
        <dbReference type="Proteomes" id="UP000505377"/>
    </source>
</evidence>
<sequence>MEIMSWAAAGVTAWMALSVPLALLVGAAIRAGAAGGQRTTLRRQPAYQRHGLGCAGGRMVRGVA</sequence>
<organism evidence="1 2">
    <name type="scientific">Pseudonocardia broussonetiae</name>
    <dbReference type="NCBI Taxonomy" id="2736640"/>
    <lineage>
        <taxon>Bacteria</taxon>
        <taxon>Bacillati</taxon>
        <taxon>Actinomycetota</taxon>
        <taxon>Actinomycetes</taxon>
        <taxon>Pseudonocardiales</taxon>
        <taxon>Pseudonocardiaceae</taxon>
        <taxon>Pseudonocardia</taxon>
    </lineage>
</organism>
<protein>
    <submittedName>
        <fullName evidence="1">Uncharacterized protein</fullName>
    </submittedName>
</protein>
<dbReference type="EMBL" id="CP053564">
    <property type="protein sequence ID" value="QJY46327.1"/>
    <property type="molecule type" value="Genomic_DNA"/>
</dbReference>
<dbReference type="AlphaFoldDB" id="A0A6M6JHE4"/>
<keyword evidence="2" id="KW-1185">Reference proteome</keyword>